<gene>
    <name evidence="1" type="ORF">UFOPK3204_01022</name>
</gene>
<organism evidence="1">
    <name type="scientific">freshwater metagenome</name>
    <dbReference type="NCBI Taxonomy" id="449393"/>
    <lineage>
        <taxon>unclassified sequences</taxon>
        <taxon>metagenomes</taxon>
        <taxon>ecological metagenomes</taxon>
    </lineage>
</organism>
<dbReference type="EMBL" id="CAFABK010000042">
    <property type="protein sequence ID" value="CAB4831843.1"/>
    <property type="molecule type" value="Genomic_DNA"/>
</dbReference>
<dbReference type="InterPro" id="IPR008492">
    <property type="entry name" value="Rv2714-like"/>
</dbReference>
<dbReference type="SUPFAM" id="SSF159659">
    <property type="entry name" value="Cgl1923-like"/>
    <property type="match status" value="1"/>
</dbReference>
<accession>A0A6J7AGH5</accession>
<reference evidence="1" key="1">
    <citation type="submission" date="2020-05" db="EMBL/GenBank/DDBJ databases">
        <authorList>
            <person name="Chiriac C."/>
            <person name="Salcher M."/>
            <person name="Ghai R."/>
            <person name="Kavagutti S V."/>
        </authorList>
    </citation>
    <scope>NUCLEOTIDE SEQUENCE</scope>
</reference>
<dbReference type="Gene3D" id="1.10.287.100">
    <property type="match status" value="1"/>
</dbReference>
<dbReference type="Pfam" id="PF09754">
    <property type="entry name" value="PAC2"/>
    <property type="match status" value="1"/>
</dbReference>
<protein>
    <submittedName>
        <fullName evidence="1">Unannotated protein</fullName>
    </submittedName>
</protein>
<evidence type="ECO:0000313" key="1">
    <source>
        <dbReference type="EMBL" id="CAB4831843.1"/>
    </source>
</evidence>
<dbReference type="AlphaFoldDB" id="A0A6J7AGH5"/>
<dbReference type="PIRSF" id="PIRSF028754">
    <property type="entry name" value="UCP028754"/>
    <property type="match status" value="1"/>
</dbReference>
<dbReference type="InterPro" id="IPR038389">
    <property type="entry name" value="PSMG2_sf"/>
</dbReference>
<proteinExistence type="predicted"/>
<dbReference type="InterPro" id="IPR019151">
    <property type="entry name" value="Proteasome_assmbl_chaperone_2"/>
</dbReference>
<sequence length="311" mass="33758">MRSPESLYTIHQEPSMVKRPVLVYAFSGFVDAGGGVRLAAAHILETCEHTLIASFDIDEILDYRARRPRMTYVVDHFASVDMPQVTLHEVTDANGESFLLLVGPEPDYHWQRFMAAVEGLVRRFEVRIAVGLSAIPWPIPHTRPLAVTVHGNEPTLLSPYTSVLGEIEVPGHLGAMLELYLGEHGIPSMGITAQVPHYLVQFEFPRAAQTLLNGVAALTGLVVPTADLQPAADRAETEVAEQLVGNDEFAMVVAALEQQYDQLNAMQQGATGGISDLTPQGGVPTGDEIAAQVEEFLQSLAEGDEPKDPDS</sequence>
<name>A0A6J7AGH5_9ZZZZ</name>
<dbReference type="Gene3D" id="3.40.50.10900">
    <property type="entry name" value="PAC-like subunit"/>
    <property type="match status" value="1"/>
</dbReference>